<organism evidence="1 2">
    <name type="scientific">Datura stramonium</name>
    <name type="common">Jimsonweed</name>
    <name type="synonym">Common thornapple</name>
    <dbReference type="NCBI Taxonomy" id="4076"/>
    <lineage>
        <taxon>Eukaryota</taxon>
        <taxon>Viridiplantae</taxon>
        <taxon>Streptophyta</taxon>
        <taxon>Embryophyta</taxon>
        <taxon>Tracheophyta</taxon>
        <taxon>Spermatophyta</taxon>
        <taxon>Magnoliopsida</taxon>
        <taxon>eudicotyledons</taxon>
        <taxon>Gunneridae</taxon>
        <taxon>Pentapetalae</taxon>
        <taxon>asterids</taxon>
        <taxon>lamiids</taxon>
        <taxon>Solanales</taxon>
        <taxon>Solanaceae</taxon>
        <taxon>Solanoideae</taxon>
        <taxon>Datureae</taxon>
        <taxon>Datura</taxon>
    </lineage>
</organism>
<accession>A0ABS8V671</accession>
<comment type="caution">
    <text evidence="1">The sequence shown here is derived from an EMBL/GenBank/DDBJ whole genome shotgun (WGS) entry which is preliminary data.</text>
</comment>
<evidence type="ECO:0000313" key="2">
    <source>
        <dbReference type="Proteomes" id="UP000823775"/>
    </source>
</evidence>
<proteinExistence type="predicted"/>
<gene>
    <name evidence="1" type="ORF">HAX54_028920</name>
</gene>
<reference evidence="1 2" key="1">
    <citation type="journal article" date="2021" name="BMC Genomics">
        <title>Datura genome reveals duplications of psychoactive alkaloid biosynthetic genes and high mutation rate following tissue culture.</title>
        <authorList>
            <person name="Rajewski A."/>
            <person name="Carter-House D."/>
            <person name="Stajich J."/>
            <person name="Litt A."/>
        </authorList>
    </citation>
    <scope>NUCLEOTIDE SEQUENCE [LARGE SCALE GENOMIC DNA]</scope>
    <source>
        <strain evidence="1">AR-01</strain>
    </source>
</reference>
<feature type="non-terminal residue" evidence="1">
    <location>
        <position position="130"/>
    </location>
</feature>
<name>A0ABS8V671_DATST</name>
<keyword evidence="2" id="KW-1185">Reference proteome</keyword>
<dbReference type="Proteomes" id="UP000823775">
    <property type="component" value="Unassembled WGS sequence"/>
</dbReference>
<dbReference type="EMBL" id="JACEIK010003563">
    <property type="protein sequence ID" value="MCD9642229.1"/>
    <property type="molecule type" value="Genomic_DNA"/>
</dbReference>
<evidence type="ECO:0000313" key="1">
    <source>
        <dbReference type="EMBL" id="MCD9642229.1"/>
    </source>
</evidence>
<protein>
    <submittedName>
        <fullName evidence="1">Uncharacterized protein</fullName>
    </submittedName>
</protein>
<feature type="non-terminal residue" evidence="1">
    <location>
        <position position="1"/>
    </location>
</feature>
<sequence length="130" mass="15157">PTRRFGAKVVEPYGLTWFNSQTEAKYAPGNWIDKGCLALEFLAIPDNTRELGAGYIFNEPESCNLTLVREFYANWNTSFRERTKIKIKSHVVRFTAKRFNSFLETPTVDPSEYFILLDKPPYRDIRHTLC</sequence>